<dbReference type="Proteomes" id="UP000828390">
    <property type="component" value="Unassembled WGS sequence"/>
</dbReference>
<evidence type="ECO:0000313" key="1">
    <source>
        <dbReference type="EMBL" id="KAH3859063.1"/>
    </source>
</evidence>
<comment type="caution">
    <text evidence="1">The sequence shown here is derived from an EMBL/GenBank/DDBJ whole genome shotgun (WGS) entry which is preliminary data.</text>
</comment>
<name>A0A9D4R9D2_DREPO</name>
<protein>
    <submittedName>
        <fullName evidence="1">Uncharacterized protein</fullName>
    </submittedName>
</protein>
<evidence type="ECO:0000313" key="2">
    <source>
        <dbReference type="Proteomes" id="UP000828390"/>
    </source>
</evidence>
<accession>A0A9D4R9D2</accession>
<dbReference type="AlphaFoldDB" id="A0A9D4R9D2"/>
<proteinExistence type="predicted"/>
<organism evidence="1 2">
    <name type="scientific">Dreissena polymorpha</name>
    <name type="common">Zebra mussel</name>
    <name type="synonym">Mytilus polymorpha</name>
    <dbReference type="NCBI Taxonomy" id="45954"/>
    <lineage>
        <taxon>Eukaryota</taxon>
        <taxon>Metazoa</taxon>
        <taxon>Spiralia</taxon>
        <taxon>Lophotrochozoa</taxon>
        <taxon>Mollusca</taxon>
        <taxon>Bivalvia</taxon>
        <taxon>Autobranchia</taxon>
        <taxon>Heteroconchia</taxon>
        <taxon>Euheterodonta</taxon>
        <taxon>Imparidentia</taxon>
        <taxon>Neoheterodontei</taxon>
        <taxon>Myida</taxon>
        <taxon>Dreissenoidea</taxon>
        <taxon>Dreissenidae</taxon>
        <taxon>Dreissena</taxon>
    </lineage>
</organism>
<keyword evidence="2" id="KW-1185">Reference proteome</keyword>
<reference evidence="1" key="1">
    <citation type="journal article" date="2019" name="bioRxiv">
        <title>The Genome of the Zebra Mussel, Dreissena polymorpha: A Resource for Invasive Species Research.</title>
        <authorList>
            <person name="McCartney M.A."/>
            <person name="Auch B."/>
            <person name="Kono T."/>
            <person name="Mallez S."/>
            <person name="Zhang Y."/>
            <person name="Obille A."/>
            <person name="Becker A."/>
            <person name="Abrahante J.E."/>
            <person name="Garbe J."/>
            <person name="Badalamenti J.P."/>
            <person name="Herman A."/>
            <person name="Mangelson H."/>
            <person name="Liachko I."/>
            <person name="Sullivan S."/>
            <person name="Sone E.D."/>
            <person name="Koren S."/>
            <person name="Silverstein K.A.T."/>
            <person name="Beckman K.B."/>
            <person name="Gohl D.M."/>
        </authorList>
    </citation>
    <scope>NUCLEOTIDE SEQUENCE</scope>
    <source>
        <strain evidence="1">Duluth1</strain>
        <tissue evidence="1">Whole animal</tissue>
    </source>
</reference>
<sequence length="80" mass="8761">MKLHRYIDHDSRMTPIDFEVTSAVTAAATATATNTTSTTTTTTTTTTSTTTSLGILFHQTYSSQQLRTYEQHQLTIGNTS</sequence>
<gene>
    <name evidence="1" type="ORF">DPMN_101709</name>
</gene>
<dbReference type="EMBL" id="JAIWYP010000003">
    <property type="protein sequence ID" value="KAH3859063.1"/>
    <property type="molecule type" value="Genomic_DNA"/>
</dbReference>
<reference evidence="1" key="2">
    <citation type="submission" date="2020-11" db="EMBL/GenBank/DDBJ databases">
        <authorList>
            <person name="McCartney M.A."/>
            <person name="Auch B."/>
            <person name="Kono T."/>
            <person name="Mallez S."/>
            <person name="Becker A."/>
            <person name="Gohl D.M."/>
            <person name="Silverstein K.A.T."/>
            <person name="Koren S."/>
            <person name="Bechman K.B."/>
            <person name="Herman A."/>
            <person name="Abrahante J.E."/>
            <person name="Garbe J."/>
        </authorList>
    </citation>
    <scope>NUCLEOTIDE SEQUENCE</scope>
    <source>
        <strain evidence="1">Duluth1</strain>
        <tissue evidence="1">Whole animal</tissue>
    </source>
</reference>